<evidence type="ECO:0000313" key="1">
    <source>
        <dbReference type="EMBL" id="KAB0346765.1"/>
    </source>
</evidence>
<dbReference type="InterPro" id="IPR028019">
    <property type="entry name" value="DUF4508"/>
</dbReference>
<dbReference type="PANTHER" id="PTHR16260">
    <property type="entry name" value="SIMILAR TO 1700123O20RIK PROTEIN"/>
    <property type="match status" value="1"/>
</dbReference>
<protein>
    <submittedName>
        <fullName evidence="1">Uncharacterized protein</fullName>
    </submittedName>
</protein>
<organism evidence="1 2">
    <name type="scientific">Muntiacus muntjak</name>
    <name type="common">Barking deer</name>
    <name type="synonym">Indian muntjac</name>
    <dbReference type="NCBI Taxonomy" id="9888"/>
    <lineage>
        <taxon>Eukaryota</taxon>
        <taxon>Metazoa</taxon>
        <taxon>Chordata</taxon>
        <taxon>Craniata</taxon>
        <taxon>Vertebrata</taxon>
        <taxon>Euteleostomi</taxon>
        <taxon>Mammalia</taxon>
        <taxon>Eutheria</taxon>
        <taxon>Laurasiatheria</taxon>
        <taxon>Artiodactyla</taxon>
        <taxon>Ruminantia</taxon>
        <taxon>Pecora</taxon>
        <taxon>Cervidae</taxon>
        <taxon>Muntiacinae</taxon>
        <taxon>Muntiacus</taxon>
    </lineage>
</organism>
<name>A0A5N3VEC2_MUNMU</name>
<keyword evidence="2" id="KW-1185">Reference proteome</keyword>
<dbReference type="AlphaFoldDB" id="A0A5N3VEC2"/>
<accession>A0A5N3VEC2</accession>
<dbReference type="Proteomes" id="UP000326458">
    <property type="component" value="Unassembled WGS sequence"/>
</dbReference>
<dbReference type="PANTHER" id="PTHR16260:SF3">
    <property type="entry name" value="CHROMOSOME 14 OPEN READING FRAME 119-LIKE-RELATED"/>
    <property type="match status" value="1"/>
</dbReference>
<comment type="caution">
    <text evidence="1">The sequence shown here is derived from an EMBL/GenBank/DDBJ whole genome shotgun (WGS) entry which is preliminary data.</text>
</comment>
<proteinExistence type="predicted"/>
<evidence type="ECO:0000313" key="2">
    <source>
        <dbReference type="Proteomes" id="UP000326458"/>
    </source>
</evidence>
<sequence>MKCTLHWFANWLGSQCEPFQKDLVAKTVLGKSQPLLESLEQILEILPGWAEQQHNKFVRQLEVSKPGFVAKFYQAVAATAEDC</sequence>
<gene>
    <name evidence="1" type="ORF">FD754_011622</name>
</gene>
<dbReference type="EMBL" id="VCEA01000002">
    <property type="protein sequence ID" value="KAB0346765.1"/>
    <property type="molecule type" value="Genomic_DNA"/>
</dbReference>
<reference evidence="1 2" key="1">
    <citation type="submission" date="2019-06" db="EMBL/GenBank/DDBJ databases">
        <title>Discovery of a novel chromosome fission-fusion reversal in muntjac.</title>
        <authorList>
            <person name="Mudd A.B."/>
            <person name="Bredeson J.V."/>
            <person name="Baum R."/>
            <person name="Hockemeyer D."/>
            <person name="Rokhsar D.S."/>
        </authorList>
    </citation>
    <scope>NUCLEOTIDE SEQUENCE [LARGE SCALE GENOMIC DNA]</scope>
    <source>
        <strain evidence="1">UTSW_UCB_Mm</strain>
        <tissue evidence="1">Fibroblast cell line</tissue>
    </source>
</reference>